<dbReference type="InterPro" id="IPR002196">
    <property type="entry name" value="Glyco_hydro_24"/>
</dbReference>
<dbReference type="PANTHER" id="PTHR38107:SF4">
    <property type="entry name" value="LYSOZYME"/>
    <property type="match status" value="1"/>
</dbReference>
<dbReference type="OrthoDB" id="8141296at2"/>
<dbReference type="HAMAP" id="MF_04110">
    <property type="entry name" value="ENDOLYSIN_T4"/>
    <property type="match status" value="1"/>
</dbReference>
<evidence type="ECO:0000256" key="6">
    <source>
        <dbReference type="RuleBase" id="RU003788"/>
    </source>
</evidence>
<dbReference type="GO" id="GO:0009253">
    <property type="term" value="P:peptidoglycan catabolic process"/>
    <property type="evidence" value="ECO:0007669"/>
    <property type="project" value="InterPro"/>
</dbReference>
<evidence type="ECO:0000313" key="8">
    <source>
        <dbReference type="Proteomes" id="UP000198883"/>
    </source>
</evidence>
<dbReference type="InterPro" id="IPR034690">
    <property type="entry name" value="Endolysin_T4_type"/>
</dbReference>
<dbReference type="PANTHER" id="PTHR38107">
    <property type="match status" value="1"/>
</dbReference>
<evidence type="ECO:0000256" key="5">
    <source>
        <dbReference type="ARBA" id="ARBA00023295"/>
    </source>
</evidence>
<keyword evidence="2 6" id="KW-0929">Antimicrobial</keyword>
<dbReference type="GO" id="GO:0003796">
    <property type="term" value="F:lysozyme activity"/>
    <property type="evidence" value="ECO:0007669"/>
    <property type="project" value="UniProtKB-EC"/>
</dbReference>
<dbReference type="InterPro" id="IPR023346">
    <property type="entry name" value="Lysozyme-like_dom_sf"/>
</dbReference>
<dbReference type="EC" id="3.2.1.17" evidence="6"/>
<proteinExistence type="inferred from homology"/>
<dbReference type="AlphaFoldDB" id="A0A1H7XJH9"/>
<evidence type="ECO:0000256" key="2">
    <source>
        <dbReference type="ARBA" id="ARBA00022529"/>
    </source>
</evidence>
<dbReference type="GeneID" id="83544517"/>
<dbReference type="InterPro" id="IPR051018">
    <property type="entry name" value="Bacteriophage_GH24"/>
</dbReference>
<dbReference type="Proteomes" id="UP000198883">
    <property type="component" value="Unassembled WGS sequence"/>
</dbReference>
<dbReference type="EMBL" id="FOBN01000013">
    <property type="protein sequence ID" value="SEM33813.1"/>
    <property type="molecule type" value="Genomic_DNA"/>
</dbReference>
<dbReference type="SUPFAM" id="SSF53955">
    <property type="entry name" value="Lysozyme-like"/>
    <property type="match status" value="1"/>
</dbReference>
<keyword evidence="5 6" id="KW-0326">Glycosidase</keyword>
<dbReference type="GO" id="GO:0031640">
    <property type="term" value="P:killing of cells of another organism"/>
    <property type="evidence" value="ECO:0007669"/>
    <property type="project" value="UniProtKB-KW"/>
</dbReference>
<accession>A0A1H7XJH9</accession>
<dbReference type="InterPro" id="IPR023347">
    <property type="entry name" value="Lysozyme_dom_sf"/>
</dbReference>
<evidence type="ECO:0000256" key="1">
    <source>
        <dbReference type="ARBA" id="ARBA00000632"/>
    </source>
</evidence>
<evidence type="ECO:0000256" key="3">
    <source>
        <dbReference type="ARBA" id="ARBA00022638"/>
    </source>
</evidence>
<dbReference type="CDD" id="cd16901">
    <property type="entry name" value="lyz_P1"/>
    <property type="match status" value="1"/>
</dbReference>
<keyword evidence="3 6" id="KW-0081">Bacteriolytic enzyme</keyword>
<dbReference type="GO" id="GO:0042742">
    <property type="term" value="P:defense response to bacterium"/>
    <property type="evidence" value="ECO:0007669"/>
    <property type="project" value="UniProtKB-KW"/>
</dbReference>
<dbReference type="Gene3D" id="1.10.530.40">
    <property type="match status" value="1"/>
</dbReference>
<name>A0A1H7XJH9_9PAST</name>
<protein>
    <recommendedName>
        <fullName evidence="6">Lysozyme</fullName>
        <ecNumber evidence="6">3.2.1.17</ecNumber>
    </recommendedName>
</protein>
<evidence type="ECO:0000256" key="4">
    <source>
        <dbReference type="ARBA" id="ARBA00022801"/>
    </source>
</evidence>
<evidence type="ECO:0000313" key="7">
    <source>
        <dbReference type="EMBL" id="SEM33813.1"/>
    </source>
</evidence>
<dbReference type="Pfam" id="PF00959">
    <property type="entry name" value="Phage_lysozyme"/>
    <property type="match status" value="1"/>
</dbReference>
<dbReference type="STRING" id="97481.SAMN05444853_1132"/>
<dbReference type="GO" id="GO:0016998">
    <property type="term" value="P:cell wall macromolecule catabolic process"/>
    <property type="evidence" value="ECO:0007669"/>
    <property type="project" value="InterPro"/>
</dbReference>
<organism evidence="7 8">
    <name type="scientific">Phocoenobacter skyensis</name>
    <dbReference type="NCBI Taxonomy" id="97481"/>
    <lineage>
        <taxon>Bacteria</taxon>
        <taxon>Pseudomonadati</taxon>
        <taxon>Pseudomonadota</taxon>
        <taxon>Gammaproteobacteria</taxon>
        <taxon>Pasteurellales</taxon>
        <taxon>Pasteurellaceae</taxon>
        <taxon>Phocoenobacter</taxon>
    </lineage>
</organism>
<reference evidence="8" key="1">
    <citation type="submission" date="2016-10" db="EMBL/GenBank/DDBJ databases">
        <authorList>
            <person name="Varghese N."/>
            <person name="Submissions S."/>
        </authorList>
    </citation>
    <scope>NUCLEOTIDE SEQUENCE [LARGE SCALE GENOMIC DNA]</scope>
    <source>
        <strain evidence="8">DSM 24204</strain>
    </source>
</reference>
<keyword evidence="4 6" id="KW-0378">Hydrolase</keyword>
<dbReference type="RefSeq" id="WP_090921868.1">
    <property type="nucleotide sequence ID" value="NZ_CP016180.1"/>
</dbReference>
<gene>
    <name evidence="7" type="ORF">SAMN05444853_1132</name>
</gene>
<comment type="catalytic activity">
    <reaction evidence="1 6">
        <text>Hydrolysis of (1-&gt;4)-beta-linkages between N-acetylmuramic acid and N-acetyl-D-glucosamine residues in a peptidoglycan and between N-acetyl-D-glucosamine residues in chitodextrins.</text>
        <dbReference type="EC" id="3.2.1.17"/>
    </reaction>
</comment>
<sequence>MRRVKHLKKIGVCSVLTIIGIVMTNYSDEIRTTQRGMEIIGQAEGCRKYPYKCPAGVLTVGIGSTEASGNLIKRKVYTLEEIAERWKNDIKIAEDCVNEYANGEKLSQGAFEAATSITFNVGCGRMKRSTLFKYARAGKIKAMCNEFTKWKYSNGRILNGLVIRRGKERKLCLADLK</sequence>
<comment type="similarity">
    <text evidence="6">Belongs to the glycosyl hydrolase 24 family.</text>
</comment>